<evidence type="ECO:0000313" key="4">
    <source>
        <dbReference type="Proteomes" id="UP001209229"/>
    </source>
</evidence>
<dbReference type="NCBIfam" id="NF033538">
    <property type="entry name" value="transpos_IS91"/>
    <property type="match status" value="1"/>
</dbReference>
<dbReference type="GO" id="GO:0004803">
    <property type="term" value="F:transposase activity"/>
    <property type="evidence" value="ECO:0007669"/>
    <property type="project" value="InterPro"/>
</dbReference>
<dbReference type="InterPro" id="IPR026889">
    <property type="entry name" value="Zn_Tnp"/>
</dbReference>
<dbReference type="AlphaFoldDB" id="A0AAE3SHK7"/>
<name>A0AAE3SHK7_9BACT</name>
<accession>A0AAE3SHK7</accession>
<dbReference type="InterPro" id="IPR007069">
    <property type="entry name" value="Transposase_32"/>
</dbReference>
<reference evidence="3" key="1">
    <citation type="submission" date="2022-10" db="EMBL/GenBank/DDBJ databases">
        <authorList>
            <person name="Yu W.X."/>
        </authorList>
    </citation>
    <scope>NUCLEOTIDE SEQUENCE</scope>
    <source>
        <strain evidence="3">AAT</strain>
    </source>
</reference>
<dbReference type="Pfam" id="PF04986">
    <property type="entry name" value="Y2_Tnp"/>
    <property type="match status" value="1"/>
</dbReference>
<dbReference type="GO" id="GO:0006313">
    <property type="term" value="P:DNA transposition"/>
    <property type="evidence" value="ECO:0007669"/>
    <property type="project" value="InterPro"/>
</dbReference>
<evidence type="ECO:0000259" key="1">
    <source>
        <dbReference type="Pfam" id="PF04986"/>
    </source>
</evidence>
<dbReference type="RefSeq" id="WP_301193263.1">
    <property type="nucleotide sequence ID" value="NZ_JAPDPJ010000173.1"/>
</dbReference>
<dbReference type="Pfam" id="PF14319">
    <property type="entry name" value="Zn_Tnp_IS91"/>
    <property type="match status" value="1"/>
</dbReference>
<evidence type="ECO:0000313" key="3">
    <source>
        <dbReference type="EMBL" id="MCW3789718.1"/>
    </source>
</evidence>
<comment type="caution">
    <text evidence="3">The sequence shown here is derived from an EMBL/GenBank/DDBJ whole genome shotgun (WGS) entry which is preliminary data.</text>
</comment>
<organism evidence="3 4">
    <name type="scientific">Plebeiibacterium sediminum</name>
    <dbReference type="NCBI Taxonomy" id="2992112"/>
    <lineage>
        <taxon>Bacteria</taxon>
        <taxon>Pseudomonadati</taxon>
        <taxon>Bacteroidota</taxon>
        <taxon>Bacteroidia</taxon>
        <taxon>Marinilabiliales</taxon>
        <taxon>Marinilabiliaceae</taxon>
        <taxon>Plebeiibacterium</taxon>
    </lineage>
</organism>
<dbReference type="InterPro" id="IPR054832">
    <property type="entry name" value="transpos_IS91"/>
</dbReference>
<dbReference type="EMBL" id="JAPDPJ010000173">
    <property type="protein sequence ID" value="MCW3789718.1"/>
    <property type="molecule type" value="Genomic_DNA"/>
</dbReference>
<protein>
    <submittedName>
        <fullName evidence="3">IS91 family transposase</fullName>
    </submittedName>
</protein>
<dbReference type="GO" id="GO:0003677">
    <property type="term" value="F:DNA binding"/>
    <property type="evidence" value="ECO:0007669"/>
    <property type="project" value="InterPro"/>
</dbReference>
<keyword evidence="4" id="KW-1185">Reference proteome</keyword>
<proteinExistence type="predicted"/>
<dbReference type="Proteomes" id="UP001209229">
    <property type="component" value="Unassembled WGS sequence"/>
</dbReference>
<evidence type="ECO:0000259" key="2">
    <source>
        <dbReference type="Pfam" id="PF14319"/>
    </source>
</evidence>
<dbReference type="PANTHER" id="PTHR37023:SF1">
    <property type="entry name" value="ISSOD25 TRANSPOSASE TNPA_ISSOD25"/>
    <property type="match status" value="1"/>
</dbReference>
<feature type="domain" description="Transposase zinc-binding" evidence="2">
    <location>
        <begin position="13"/>
        <end position="104"/>
    </location>
</feature>
<gene>
    <name evidence="3" type="ORF">OM075_24880</name>
</gene>
<dbReference type="PANTHER" id="PTHR37023">
    <property type="entry name" value="TRANSPOSASE"/>
    <property type="match status" value="1"/>
</dbReference>
<feature type="domain" description="Transposase IS801/IS1294" evidence="1">
    <location>
        <begin position="146"/>
        <end position="327"/>
    </location>
</feature>
<sequence length="401" mass="46437">MSNYRSKYEIGDIIRQHEQVVIKAGQLNAHKKKVFTNLANCRTAVLGYHQDKCDNPDCGHEYYSYNSCRDRHCPKCNGLKKEKWLIDREADLLPIKYFHVVFTVPEQLNHLFIAHPEHMYKILFRAAWDTIKQFAADHNYLGAQTGMIALLHTWGQNLALHPHLHCIVPGGGLTPQGKWKHTKSKGKYLYPVKALSSVFRGKFCDYLIDLHAKGELELDTAFDPTRKYLHPFYKNNWVVYAKRPMYNSKQVLEYVARYSHRVAISNHRIKEVDNENINFSWINYKNSKVGVMSLSFYEFLRRFAMHILPSGFMKIRHYGFFSSCKKSSSLAIIRKALNTMAPESKKGIPWQELFLLLFGRPHDQCPKCKCGTMQRIASFKPLIRGSPAPRTPSNLTIPNSI</sequence>